<organism evidence="2">
    <name type="scientific">uncultured Caudovirales phage</name>
    <dbReference type="NCBI Taxonomy" id="2100421"/>
    <lineage>
        <taxon>Viruses</taxon>
        <taxon>Duplodnaviria</taxon>
        <taxon>Heunggongvirae</taxon>
        <taxon>Uroviricota</taxon>
        <taxon>Caudoviricetes</taxon>
        <taxon>Peduoviridae</taxon>
        <taxon>Maltschvirus</taxon>
        <taxon>Maltschvirus maltsch</taxon>
    </lineage>
</organism>
<accession>A0A6J7WM31</accession>
<evidence type="ECO:0000313" key="2">
    <source>
        <dbReference type="EMBL" id="CAB5218890.1"/>
    </source>
</evidence>
<reference evidence="2" key="1">
    <citation type="submission" date="2020-05" db="EMBL/GenBank/DDBJ databases">
        <authorList>
            <person name="Chiriac C."/>
            <person name="Salcher M."/>
            <person name="Ghai R."/>
            <person name="Kavagutti S V."/>
        </authorList>
    </citation>
    <scope>NUCLEOTIDE SEQUENCE</scope>
</reference>
<gene>
    <name evidence="1" type="ORF">UFOVP109_27</name>
    <name evidence="2" type="ORF">UFOVP224_7</name>
</gene>
<dbReference type="EMBL" id="LR798270">
    <property type="protein sequence ID" value="CAB5218890.1"/>
    <property type="molecule type" value="Genomic_DNA"/>
</dbReference>
<dbReference type="EMBL" id="LR796227">
    <property type="protein sequence ID" value="CAB4128147.1"/>
    <property type="molecule type" value="Genomic_DNA"/>
</dbReference>
<evidence type="ECO:0000313" key="1">
    <source>
        <dbReference type="EMBL" id="CAB4128147.1"/>
    </source>
</evidence>
<proteinExistence type="predicted"/>
<protein>
    <submittedName>
        <fullName evidence="2">Uncharacterized protein</fullName>
    </submittedName>
</protein>
<sequence>MTPIFVRRWVEFHSDRERLLTLEQQYQVMREVELVQWLVDEGYLPEQMHQEYDFRVDAMQLALEFRLPPEIETYVRLRWADEF</sequence>
<name>A0A6J7WM31_9CAUD</name>